<evidence type="ECO:0000256" key="4">
    <source>
        <dbReference type="ARBA" id="ARBA00022722"/>
    </source>
</evidence>
<evidence type="ECO:0000256" key="13">
    <source>
        <dbReference type="ARBA" id="ARBA00023242"/>
    </source>
</evidence>
<keyword evidence="12" id="KW-0464">Manganese</keyword>
<feature type="domain" description="RNase III" evidence="14">
    <location>
        <begin position="271"/>
        <end position="442"/>
    </location>
</feature>
<dbReference type="GO" id="GO:0003723">
    <property type="term" value="F:RNA binding"/>
    <property type="evidence" value="ECO:0007669"/>
    <property type="project" value="InterPro"/>
</dbReference>
<proteinExistence type="predicted"/>
<dbReference type="GO" id="GO:0005737">
    <property type="term" value="C:cytoplasm"/>
    <property type="evidence" value="ECO:0007669"/>
    <property type="project" value="TreeGrafter"/>
</dbReference>
<dbReference type="FunFam" id="1.10.1520.10:FF:000008">
    <property type="entry name" value="Dicer-like 104"/>
    <property type="match status" value="1"/>
</dbReference>
<dbReference type="PANTHER" id="PTHR14950">
    <property type="entry name" value="DICER-RELATED"/>
    <property type="match status" value="1"/>
</dbReference>
<evidence type="ECO:0000256" key="11">
    <source>
        <dbReference type="ARBA" id="ARBA00023158"/>
    </source>
</evidence>
<comment type="subcellular location">
    <subcellularLocation>
        <location evidence="3">Nucleus</location>
    </subcellularLocation>
</comment>
<keyword evidence="17" id="KW-1185">Reference proteome</keyword>
<evidence type="ECO:0000256" key="8">
    <source>
        <dbReference type="ARBA" id="ARBA00022801"/>
    </source>
</evidence>
<dbReference type="Pfam" id="PF02170">
    <property type="entry name" value="PAZ"/>
    <property type="match status" value="1"/>
</dbReference>
<comment type="cofactor">
    <cofactor evidence="1">
        <name>Mn(2+)</name>
        <dbReference type="ChEBI" id="CHEBI:29035"/>
    </cofactor>
</comment>
<feature type="domain" description="PAZ" evidence="15">
    <location>
        <begin position="119"/>
        <end position="246"/>
    </location>
</feature>
<evidence type="ECO:0000259" key="14">
    <source>
        <dbReference type="PROSITE" id="PS50142"/>
    </source>
</evidence>
<dbReference type="Gene3D" id="1.10.1520.10">
    <property type="entry name" value="Ribonuclease III domain"/>
    <property type="match status" value="1"/>
</dbReference>
<evidence type="ECO:0000256" key="6">
    <source>
        <dbReference type="ARBA" id="ARBA00022741"/>
    </source>
</evidence>
<dbReference type="SUPFAM" id="SSF69065">
    <property type="entry name" value="RNase III domain-like"/>
    <property type="match status" value="1"/>
</dbReference>
<dbReference type="GO" id="GO:0005524">
    <property type="term" value="F:ATP binding"/>
    <property type="evidence" value="ECO:0007669"/>
    <property type="project" value="UniProtKB-KW"/>
</dbReference>
<keyword evidence="13" id="KW-0539">Nucleus</keyword>
<evidence type="ECO:0000256" key="9">
    <source>
        <dbReference type="ARBA" id="ARBA00022806"/>
    </source>
</evidence>
<evidence type="ECO:0000256" key="1">
    <source>
        <dbReference type="ARBA" id="ARBA00001936"/>
    </source>
</evidence>
<dbReference type="GO" id="GO:0010267">
    <property type="term" value="P:ta-siRNA processing"/>
    <property type="evidence" value="ECO:0007669"/>
    <property type="project" value="UniProtKB-ARBA"/>
</dbReference>
<keyword evidence="6" id="KW-0547">Nucleotide-binding</keyword>
<evidence type="ECO:0000259" key="15">
    <source>
        <dbReference type="PROSITE" id="PS50821"/>
    </source>
</evidence>
<dbReference type="Gene3D" id="2.170.260.10">
    <property type="entry name" value="paz domain"/>
    <property type="match status" value="1"/>
</dbReference>
<evidence type="ECO:0000256" key="5">
    <source>
        <dbReference type="ARBA" id="ARBA00022737"/>
    </source>
</evidence>
<dbReference type="PROSITE" id="PS50142">
    <property type="entry name" value="RNASE_3_2"/>
    <property type="match status" value="1"/>
</dbReference>
<keyword evidence="10" id="KW-0067">ATP-binding</keyword>
<keyword evidence="11" id="KW-0943">RNA-mediated gene silencing</keyword>
<dbReference type="AlphaFoldDB" id="A0A392M4Z6"/>
<evidence type="ECO:0000256" key="12">
    <source>
        <dbReference type="ARBA" id="ARBA00023211"/>
    </source>
</evidence>
<evidence type="ECO:0000313" key="16">
    <source>
        <dbReference type="EMBL" id="MCH82405.1"/>
    </source>
</evidence>
<dbReference type="GO" id="GO:0005634">
    <property type="term" value="C:nucleus"/>
    <property type="evidence" value="ECO:0007669"/>
    <property type="project" value="UniProtKB-SubCell"/>
</dbReference>
<dbReference type="SMART" id="SM00535">
    <property type="entry name" value="RIBOc"/>
    <property type="match status" value="1"/>
</dbReference>
<feature type="non-terminal residue" evidence="16">
    <location>
        <position position="489"/>
    </location>
</feature>
<dbReference type="PANTHER" id="PTHR14950:SF46">
    <property type="entry name" value="ENDORIBONUCLEASE DICER HOMOLOG 3"/>
    <property type="match status" value="1"/>
</dbReference>
<dbReference type="InterPro" id="IPR036085">
    <property type="entry name" value="PAZ_dom_sf"/>
</dbReference>
<reference evidence="16 17" key="1">
    <citation type="journal article" date="2018" name="Front. Plant Sci.">
        <title>Red Clover (Trifolium pratense) and Zigzag Clover (T. medium) - A Picture of Genomic Similarities and Differences.</title>
        <authorList>
            <person name="Dluhosova J."/>
            <person name="Istvanek J."/>
            <person name="Nedelnik J."/>
            <person name="Repkova J."/>
        </authorList>
    </citation>
    <scope>NUCLEOTIDE SEQUENCE [LARGE SCALE GENOMIC DNA]</scope>
    <source>
        <strain evidence="17">cv. 10/8</strain>
        <tissue evidence="16">Leaf</tissue>
    </source>
</reference>
<organism evidence="16 17">
    <name type="scientific">Trifolium medium</name>
    <dbReference type="NCBI Taxonomy" id="97028"/>
    <lineage>
        <taxon>Eukaryota</taxon>
        <taxon>Viridiplantae</taxon>
        <taxon>Streptophyta</taxon>
        <taxon>Embryophyta</taxon>
        <taxon>Tracheophyta</taxon>
        <taxon>Spermatophyta</taxon>
        <taxon>Magnoliopsida</taxon>
        <taxon>eudicotyledons</taxon>
        <taxon>Gunneridae</taxon>
        <taxon>Pentapetalae</taxon>
        <taxon>rosids</taxon>
        <taxon>fabids</taxon>
        <taxon>Fabales</taxon>
        <taxon>Fabaceae</taxon>
        <taxon>Papilionoideae</taxon>
        <taxon>50 kb inversion clade</taxon>
        <taxon>NPAAA clade</taxon>
        <taxon>Hologalegina</taxon>
        <taxon>IRL clade</taxon>
        <taxon>Trifolieae</taxon>
        <taxon>Trifolium</taxon>
    </lineage>
</organism>
<evidence type="ECO:0000256" key="10">
    <source>
        <dbReference type="ARBA" id="ARBA00022840"/>
    </source>
</evidence>
<keyword evidence="7" id="KW-0255">Endonuclease</keyword>
<dbReference type="SUPFAM" id="SSF101690">
    <property type="entry name" value="PAZ domain"/>
    <property type="match status" value="1"/>
</dbReference>
<dbReference type="Pfam" id="PF00636">
    <property type="entry name" value="Ribonuclease_3"/>
    <property type="match status" value="1"/>
</dbReference>
<keyword evidence="4" id="KW-0540">Nuclease</keyword>
<evidence type="ECO:0000256" key="2">
    <source>
        <dbReference type="ARBA" id="ARBA00001946"/>
    </source>
</evidence>
<dbReference type="CDD" id="cd00593">
    <property type="entry name" value="RIBOc"/>
    <property type="match status" value="1"/>
</dbReference>
<evidence type="ECO:0000313" key="17">
    <source>
        <dbReference type="Proteomes" id="UP000265520"/>
    </source>
</evidence>
<comment type="caution">
    <text evidence="16">The sequence shown here is derived from an EMBL/GenBank/DDBJ whole genome shotgun (WGS) entry which is preliminary data.</text>
</comment>
<accession>A0A392M4Z6</accession>
<keyword evidence="8" id="KW-0378">Hydrolase</keyword>
<dbReference type="Proteomes" id="UP000265520">
    <property type="component" value="Unassembled WGS sequence"/>
</dbReference>
<dbReference type="EMBL" id="LXQA010003645">
    <property type="protein sequence ID" value="MCH82405.1"/>
    <property type="molecule type" value="Genomic_DNA"/>
</dbReference>
<gene>
    <name evidence="16" type="ORF">A2U01_0003210</name>
</gene>
<dbReference type="GO" id="GO:0004386">
    <property type="term" value="F:helicase activity"/>
    <property type="evidence" value="ECO:0007669"/>
    <property type="project" value="UniProtKB-KW"/>
</dbReference>
<dbReference type="InterPro" id="IPR003100">
    <property type="entry name" value="PAZ_dom"/>
</dbReference>
<evidence type="ECO:0000256" key="3">
    <source>
        <dbReference type="ARBA" id="ARBA00004123"/>
    </source>
</evidence>
<dbReference type="InterPro" id="IPR036389">
    <property type="entry name" value="RNase_III_sf"/>
</dbReference>
<dbReference type="SMART" id="SM00949">
    <property type="entry name" value="PAZ"/>
    <property type="match status" value="1"/>
</dbReference>
<sequence length="489" mass="54778">MKVAKAKSFHELFFNGLFGRLIRKSKSGNGEREFLLQKDTELLWSPKNSYLLLPLEKSNDICMGSLQIHWSAISSCASAIEFVRRRFSLVAEDSDDNGKIISPPCDTTDSSDMERESTDIFHFANCAINVSNVKDTVALAIHTGKVYCIIDVVENSSAESAFDGNSDKAGAECKVTFSQYFKKRYGITLKHPEQPLLRLKQGHNAHNLFLNIHDEDAEDKSSLIGPVTKKPPVHVHIPAELLCLLDIKRDVYKSMYLLPSLMYRIESLMLSSQLRAEINGHTDIFKIPSSLVLEALTTLRCCEKFSMERLELLGDSVLKYAVSCHLFLKYPKIHEGHLSAKRQYAVRNSTLHKCGTDRNLQGYIRDSAFDPRRWVAPGQDCVHPVPCDCGLETLEVPLDKFHTEDPKKVVGKLCDRGHRWMCSKTIADCVEALIGAYYVGGGLIAALHMMKWLGIDSGLEPSMVDEAITAASLHTYTPKLNEIAILETK</sequence>
<evidence type="ECO:0000256" key="7">
    <source>
        <dbReference type="ARBA" id="ARBA00022759"/>
    </source>
</evidence>
<comment type="cofactor">
    <cofactor evidence="2">
        <name>Mg(2+)</name>
        <dbReference type="ChEBI" id="CHEBI:18420"/>
    </cofactor>
</comment>
<dbReference type="GO" id="GO:0004525">
    <property type="term" value="F:ribonuclease III activity"/>
    <property type="evidence" value="ECO:0007669"/>
    <property type="project" value="InterPro"/>
</dbReference>
<keyword evidence="9" id="KW-0347">Helicase</keyword>
<keyword evidence="5" id="KW-0677">Repeat</keyword>
<name>A0A392M4Z6_9FABA</name>
<dbReference type="PROSITE" id="PS50821">
    <property type="entry name" value="PAZ"/>
    <property type="match status" value="1"/>
</dbReference>
<protein>
    <submittedName>
        <fullName evidence="16">Endoribonuclease dicer 3a-like</fullName>
    </submittedName>
</protein>
<dbReference type="InterPro" id="IPR000999">
    <property type="entry name" value="RNase_III_dom"/>
</dbReference>